<dbReference type="InterPro" id="IPR000711">
    <property type="entry name" value="ATPase_OSCP/dsu"/>
</dbReference>
<comment type="similarity">
    <text evidence="8">Belongs to the ATPase delta chain family.</text>
</comment>
<dbReference type="InterPro" id="IPR026015">
    <property type="entry name" value="ATP_synth_OSCP/delta_N_sf"/>
</dbReference>
<evidence type="ECO:0000256" key="6">
    <source>
        <dbReference type="ARBA" id="ARBA00023196"/>
    </source>
</evidence>
<dbReference type="GO" id="GO:0046933">
    <property type="term" value="F:proton-transporting ATP synthase activity, rotational mechanism"/>
    <property type="evidence" value="ECO:0007669"/>
    <property type="project" value="UniProtKB-UniRule"/>
</dbReference>
<gene>
    <name evidence="8 9" type="primary">atpH</name>
    <name evidence="9" type="ORF">KILIM_081_00050</name>
</gene>
<evidence type="ECO:0000256" key="1">
    <source>
        <dbReference type="ARBA" id="ARBA00004370"/>
    </source>
</evidence>
<dbReference type="NCBIfam" id="NF009967">
    <property type="entry name" value="PRK13430.1"/>
    <property type="match status" value="1"/>
</dbReference>
<evidence type="ECO:0000313" key="10">
    <source>
        <dbReference type="Proteomes" id="UP000008366"/>
    </source>
</evidence>
<keyword evidence="10" id="KW-1185">Reference proteome</keyword>
<dbReference type="NCBIfam" id="TIGR01145">
    <property type="entry name" value="ATP_synt_delta"/>
    <property type="match status" value="1"/>
</dbReference>
<dbReference type="GO" id="GO:0005886">
    <property type="term" value="C:plasma membrane"/>
    <property type="evidence" value="ECO:0007669"/>
    <property type="project" value="UniProtKB-SubCell"/>
</dbReference>
<evidence type="ECO:0000256" key="2">
    <source>
        <dbReference type="ARBA" id="ARBA00022448"/>
    </source>
</evidence>
<dbReference type="PANTHER" id="PTHR11910">
    <property type="entry name" value="ATP SYNTHASE DELTA CHAIN"/>
    <property type="match status" value="1"/>
</dbReference>
<reference evidence="9 10" key="1">
    <citation type="submission" date="2012-08" db="EMBL/GenBank/DDBJ databases">
        <title>Whole genome shotgun sequence of Kineosphaera limosa NBRC 100340.</title>
        <authorList>
            <person name="Yoshida I."/>
            <person name="Isaki S."/>
            <person name="Hosoyama A."/>
            <person name="Tsuchikane K."/>
            <person name="Katsumata H."/>
            <person name="Ando Y."/>
            <person name="Ohji S."/>
            <person name="Hamada M."/>
            <person name="Tamura T."/>
            <person name="Yamazoe A."/>
            <person name="Yamazaki S."/>
            <person name="Fujita N."/>
        </authorList>
    </citation>
    <scope>NUCLEOTIDE SEQUENCE [LARGE SCALE GENOMIC DNA]</scope>
    <source>
        <strain evidence="9 10">NBRC 100340</strain>
    </source>
</reference>
<organism evidence="9 10">
    <name type="scientific">Kineosphaera limosa NBRC 100340</name>
    <dbReference type="NCBI Taxonomy" id="1184609"/>
    <lineage>
        <taxon>Bacteria</taxon>
        <taxon>Bacillati</taxon>
        <taxon>Actinomycetota</taxon>
        <taxon>Actinomycetes</taxon>
        <taxon>Micrococcales</taxon>
        <taxon>Dermatophilaceae</taxon>
        <taxon>Kineosphaera</taxon>
    </lineage>
</organism>
<comment type="function">
    <text evidence="8">This protein is part of the stalk that links CF(0) to CF(1). It either transmits conformational changes from CF(0) to CF(1) or is implicated in proton conduction.</text>
</comment>
<evidence type="ECO:0000256" key="7">
    <source>
        <dbReference type="ARBA" id="ARBA00023310"/>
    </source>
</evidence>
<evidence type="ECO:0000256" key="3">
    <source>
        <dbReference type="ARBA" id="ARBA00022781"/>
    </source>
</evidence>
<comment type="function">
    <text evidence="8">F(1)F(0) ATP synthase produces ATP from ADP in the presence of a proton or sodium gradient. F-type ATPases consist of two structural domains, F(1) containing the extramembraneous catalytic core and F(0) containing the membrane proton channel, linked together by a central stalk and a peripheral stalk. During catalysis, ATP synthesis in the catalytic domain of F(1) is coupled via a rotary mechanism of the central stalk subunits to proton translocation.</text>
</comment>
<comment type="subcellular location">
    <subcellularLocation>
        <location evidence="8">Cell membrane</location>
        <topology evidence="8">Peripheral membrane protein</topology>
    </subcellularLocation>
    <subcellularLocation>
        <location evidence="1">Membrane</location>
    </subcellularLocation>
</comment>
<keyword evidence="8" id="KW-1003">Cell membrane</keyword>
<evidence type="ECO:0000256" key="4">
    <source>
        <dbReference type="ARBA" id="ARBA00023065"/>
    </source>
</evidence>
<keyword evidence="5 8" id="KW-0472">Membrane</keyword>
<sequence length="270" mass="29238">MLGVSRAAHDQVRAALATALDSGVDWSVLSEELFSVVALLDSSSMLRRALADPSRSPQGKKALVERLLTDKASPATVALVGEAVAQRWSDEQDLTATLDQAAVETQVAIAQASGSADELEEQLFRFERAVAGNPDLRDAIGDPRLPVERKLDLVQRLLADKANPQTVRLARQAVAAPRGKRFAQAIDHYLDVAAKRREQLSAVVTVATALSTQQHDRLEAALSRIYSKPVTLKMVIDPEVLGGIRVQVGDEVVDGTIVRRLDEVRRLLGS</sequence>
<dbReference type="eggNOG" id="COG0712">
    <property type="taxonomic scope" value="Bacteria"/>
</dbReference>
<dbReference type="GO" id="GO:0045259">
    <property type="term" value="C:proton-transporting ATP synthase complex"/>
    <property type="evidence" value="ECO:0007669"/>
    <property type="project" value="UniProtKB-KW"/>
</dbReference>
<dbReference type="Proteomes" id="UP000008366">
    <property type="component" value="Unassembled WGS sequence"/>
</dbReference>
<keyword evidence="4 8" id="KW-0406">Ion transport</keyword>
<proteinExistence type="inferred from homology"/>
<evidence type="ECO:0000256" key="5">
    <source>
        <dbReference type="ARBA" id="ARBA00023136"/>
    </source>
</evidence>
<dbReference type="PROSITE" id="PS00389">
    <property type="entry name" value="ATPASE_DELTA"/>
    <property type="match status" value="1"/>
</dbReference>
<accession>K6VNG1</accession>
<evidence type="ECO:0000313" key="9">
    <source>
        <dbReference type="EMBL" id="GAB97763.1"/>
    </source>
</evidence>
<dbReference type="InterPro" id="IPR020781">
    <property type="entry name" value="ATPase_OSCP/d_CS"/>
</dbReference>
<dbReference type="OrthoDB" id="5242917at2"/>
<comment type="caution">
    <text evidence="9">The sequence shown here is derived from an EMBL/GenBank/DDBJ whole genome shotgun (WGS) entry which is preliminary data.</text>
</comment>
<dbReference type="Gene3D" id="1.10.520.20">
    <property type="entry name" value="N-terminal domain of the delta subunit of the F1F0-ATP synthase"/>
    <property type="match status" value="1"/>
</dbReference>
<name>K6VNG1_9MICO</name>
<dbReference type="HAMAP" id="MF_01416">
    <property type="entry name" value="ATP_synth_delta_bact"/>
    <property type="match status" value="1"/>
</dbReference>
<dbReference type="SUPFAM" id="SSF47928">
    <property type="entry name" value="N-terminal domain of the delta subunit of the F1F0-ATP synthase"/>
    <property type="match status" value="1"/>
</dbReference>
<evidence type="ECO:0000256" key="8">
    <source>
        <dbReference type="HAMAP-Rule" id="MF_01416"/>
    </source>
</evidence>
<dbReference type="Pfam" id="PF00213">
    <property type="entry name" value="OSCP"/>
    <property type="match status" value="1"/>
</dbReference>
<keyword evidence="7 8" id="KW-0066">ATP synthesis</keyword>
<dbReference type="EMBL" id="BAHD01000081">
    <property type="protein sequence ID" value="GAB97763.1"/>
    <property type="molecule type" value="Genomic_DNA"/>
</dbReference>
<dbReference type="STRING" id="1184609.KILIM_081_00050"/>
<keyword evidence="6 8" id="KW-0139">CF(1)</keyword>
<keyword evidence="2 8" id="KW-0813">Transport</keyword>
<dbReference type="AlphaFoldDB" id="K6VNG1"/>
<dbReference type="PRINTS" id="PR00125">
    <property type="entry name" value="ATPASEDELTA"/>
</dbReference>
<keyword evidence="3 8" id="KW-0375">Hydrogen ion transport</keyword>
<dbReference type="RefSeq" id="WP_006594295.1">
    <property type="nucleotide sequence ID" value="NZ_BAHD01000081.1"/>
</dbReference>
<protein>
    <recommendedName>
        <fullName evidence="8">ATP synthase subunit delta</fullName>
    </recommendedName>
    <alternativeName>
        <fullName evidence="8">ATP synthase F(1) sector subunit delta</fullName>
    </alternativeName>
    <alternativeName>
        <fullName evidence="8">F-type ATPase subunit delta</fullName>
        <shortName evidence="8">F-ATPase subunit delta</shortName>
    </alternativeName>
</protein>